<name>A0A1M4WJ30_9BACT</name>
<dbReference type="PROSITE" id="PS51857">
    <property type="entry name" value="CSD_2"/>
    <property type="match status" value="1"/>
</dbReference>
<dbReference type="CDD" id="cd04458">
    <property type="entry name" value="CSP_CDS"/>
    <property type="match status" value="1"/>
</dbReference>
<dbReference type="Gene3D" id="2.40.50.140">
    <property type="entry name" value="Nucleic acid-binding proteins"/>
    <property type="match status" value="1"/>
</dbReference>
<dbReference type="STRING" id="1346286.SAMN05444362_102240"/>
<feature type="region of interest" description="Disordered" evidence="1">
    <location>
        <begin position="1"/>
        <end position="37"/>
    </location>
</feature>
<dbReference type="Pfam" id="PF00313">
    <property type="entry name" value="CSD"/>
    <property type="match status" value="1"/>
</dbReference>
<accession>A0A1M4WJ30</accession>
<dbReference type="RefSeq" id="WP_062176390.1">
    <property type="nucleotide sequence ID" value="NZ_BBXL01000002.1"/>
</dbReference>
<evidence type="ECO:0000313" key="3">
    <source>
        <dbReference type="EMBL" id="SHE81301.1"/>
    </source>
</evidence>
<protein>
    <submittedName>
        <fullName evidence="3">Cold-shock DNA-binding protein family</fullName>
    </submittedName>
</protein>
<sequence length="148" mass="16970">MASTFNKKEIEKKKQQKRKEKQQKREERKNNPADSFEDMIAYVDENGVITSTPPDLTNKRKIKKENIAVSTPRKEDMEDPILEGRVEYFNPDKGYGFIKHTGSTDKYFFHVSSAPASITEGNMVTFELERGQKGMNAVRITLANKDGH</sequence>
<dbReference type="InterPro" id="IPR002059">
    <property type="entry name" value="CSP_DNA-bd"/>
</dbReference>
<dbReference type="PRINTS" id="PR00050">
    <property type="entry name" value="COLDSHOCK"/>
</dbReference>
<evidence type="ECO:0000256" key="1">
    <source>
        <dbReference type="SAM" id="MobiDB-lite"/>
    </source>
</evidence>
<dbReference type="SMART" id="SM00357">
    <property type="entry name" value="CSP"/>
    <property type="match status" value="1"/>
</dbReference>
<organism evidence="3 4">
    <name type="scientific">Dysgonomonas macrotermitis</name>
    <dbReference type="NCBI Taxonomy" id="1346286"/>
    <lineage>
        <taxon>Bacteria</taxon>
        <taxon>Pseudomonadati</taxon>
        <taxon>Bacteroidota</taxon>
        <taxon>Bacteroidia</taxon>
        <taxon>Bacteroidales</taxon>
        <taxon>Dysgonomonadaceae</taxon>
        <taxon>Dysgonomonas</taxon>
    </lineage>
</organism>
<dbReference type="AlphaFoldDB" id="A0A1M4WJ30"/>
<feature type="compositionally biased region" description="Basic and acidic residues" evidence="1">
    <location>
        <begin position="1"/>
        <end position="13"/>
    </location>
</feature>
<evidence type="ECO:0000313" key="4">
    <source>
        <dbReference type="Proteomes" id="UP000184480"/>
    </source>
</evidence>
<proteinExistence type="predicted"/>
<feature type="domain" description="CSD" evidence="2">
    <location>
        <begin position="81"/>
        <end position="142"/>
    </location>
</feature>
<dbReference type="GO" id="GO:0005829">
    <property type="term" value="C:cytosol"/>
    <property type="evidence" value="ECO:0007669"/>
    <property type="project" value="UniProtKB-ARBA"/>
</dbReference>
<keyword evidence="3" id="KW-0238">DNA-binding</keyword>
<dbReference type="InterPro" id="IPR012340">
    <property type="entry name" value="NA-bd_OB-fold"/>
</dbReference>
<keyword evidence="4" id="KW-1185">Reference proteome</keyword>
<dbReference type="Proteomes" id="UP000184480">
    <property type="component" value="Unassembled WGS sequence"/>
</dbReference>
<evidence type="ECO:0000259" key="2">
    <source>
        <dbReference type="PROSITE" id="PS51857"/>
    </source>
</evidence>
<dbReference type="SUPFAM" id="SSF50249">
    <property type="entry name" value="Nucleic acid-binding proteins"/>
    <property type="match status" value="1"/>
</dbReference>
<gene>
    <name evidence="3" type="ORF">SAMN05444362_102240</name>
</gene>
<dbReference type="GO" id="GO:0003677">
    <property type="term" value="F:DNA binding"/>
    <property type="evidence" value="ECO:0007669"/>
    <property type="project" value="UniProtKB-KW"/>
</dbReference>
<reference evidence="4" key="1">
    <citation type="submission" date="2016-11" db="EMBL/GenBank/DDBJ databases">
        <authorList>
            <person name="Varghese N."/>
            <person name="Submissions S."/>
        </authorList>
    </citation>
    <scope>NUCLEOTIDE SEQUENCE [LARGE SCALE GENOMIC DNA]</scope>
    <source>
        <strain evidence="4">DSM 27370</strain>
    </source>
</reference>
<dbReference type="EMBL" id="FQUC01000002">
    <property type="protein sequence ID" value="SHE81301.1"/>
    <property type="molecule type" value="Genomic_DNA"/>
</dbReference>
<dbReference type="InterPro" id="IPR011129">
    <property type="entry name" value="CSD"/>
</dbReference>